<feature type="domain" description="Fatty acyl-CoA reductase C-terminal" evidence="5">
    <location>
        <begin position="336"/>
        <end position="405"/>
    </location>
</feature>
<dbReference type="Pfam" id="PF03015">
    <property type="entry name" value="Sterile"/>
    <property type="match status" value="1"/>
</dbReference>
<dbReference type="GO" id="GO:0102965">
    <property type="term" value="F:alcohol-forming long-chain fatty acyl-CoA reductase activity"/>
    <property type="evidence" value="ECO:0007669"/>
    <property type="project" value="UniProtKB-EC"/>
</dbReference>
<dbReference type="Proteomes" id="UP000231279">
    <property type="component" value="Unassembled WGS sequence"/>
</dbReference>
<evidence type="ECO:0000259" key="6">
    <source>
        <dbReference type="Pfam" id="PF07993"/>
    </source>
</evidence>
<dbReference type="Gene3D" id="3.40.50.720">
    <property type="entry name" value="NAD(P)-binding Rossmann-like Domain"/>
    <property type="match status" value="1"/>
</dbReference>
<dbReference type="GO" id="GO:0010345">
    <property type="term" value="P:suberin biosynthetic process"/>
    <property type="evidence" value="ECO:0007669"/>
    <property type="project" value="TreeGrafter"/>
</dbReference>
<gene>
    <name evidence="7" type="ORF">CDL12_14672</name>
</gene>
<comment type="function">
    <text evidence="4">Catalyzes the reduction of fatty acyl-CoA to fatty alcohols.</text>
</comment>
<keyword evidence="3 4" id="KW-0443">Lipid metabolism</keyword>
<dbReference type="GO" id="GO:0035336">
    <property type="term" value="P:long-chain fatty-acyl-CoA metabolic process"/>
    <property type="evidence" value="ECO:0007669"/>
    <property type="project" value="TreeGrafter"/>
</dbReference>
<sequence length="406" mass="45666">MLSKLVPVVGNILESNLGLDEDSADSIAKEVDVIINSAANTTFDERYDTALDINTGGPMRIIGLAKQCYKLKLFLHVSTAYVNGQRQGRIMEKPFFLGQSIQHENEQRTSKSLPKFSIEDEIKLALESKQALGSDNSALQKMKKLGIQRANTFGWQDTYVFTKAMGEMMIDSLRGDIPIVVIRPSIIESSYKEPFPGWIEGNRMMDPVIVLYGKGYLSGFLADPNVVIDVVPIDMVVNATLAAIAKHGAVRKPAESNYNIYQVASSIGNPIVLRDLFKYFYEHFHSLPIIDSKGSPVHVPPLKFFSSMDDLSTDLWTHAMNRRSGQGGAMTKLDRKLVEQAKYLANIYEPYTFYAGRFDNSNTKGLMGCMSKEERQEFGFDVESIDWEDYIMNIHIPGLRRHVVKR</sequence>
<comment type="catalytic activity">
    <reaction evidence="4">
        <text>a long-chain fatty acyl-CoA + 2 NADPH + 2 H(+) = a long-chain primary fatty alcohol + 2 NADP(+) + CoA</text>
        <dbReference type="Rhea" id="RHEA:52716"/>
        <dbReference type="ChEBI" id="CHEBI:15378"/>
        <dbReference type="ChEBI" id="CHEBI:57287"/>
        <dbReference type="ChEBI" id="CHEBI:57783"/>
        <dbReference type="ChEBI" id="CHEBI:58349"/>
        <dbReference type="ChEBI" id="CHEBI:77396"/>
        <dbReference type="ChEBI" id="CHEBI:83139"/>
        <dbReference type="EC" id="1.2.1.84"/>
    </reaction>
</comment>
<dbReference type="PANTHER" id="PTHR11011">
    <property type="entry name" value="MALE STERILITY PROTEIN 2-RELATED"/>
    <property type="match status" value="1"/>
</dbReference>
<dbReference type="GO" id="GO:0080019">
    <property type="term" value="F:alcohol-forming very long-chain fatty acyl-CoA reductase activity"/>
    <property type="evidence" value="ECO:0007669"/>
    <property type="project" value="InterPro"/>
</dbReference>
<dbReference type="CDD" id="cd09071">
    <property type="entry name" value="FAR_C"/>
    <property type="match status" value="1"/>
</dbReference>
<dbReference type="SUPFAM" id="SSF51735">
    <property type="entry name" value="NAD(P)-binding Rossmann-fold domains"/>
    <property type="match status" value="1"/>
</dbReference>
<dbReference type="Pfam" id="PF07993">
    <property type="entry name" value="NAD_binding_4"/>
    <property type="match status" value="1"/>
</dbReference>
<evidence type="ECO:0000313" key="7">
    <source>
        <dbReference type="EMBL" id="PIN12712.1"/>
    </source>
</evidence>
<dbReference type="InterPro" id="IPR013120">
    <property type="entry name" value="FAR_NAD-bd"/>
</dbReference>
<feature type="domain" description="Thioester reductase (TE)" evidence="6">
    <location>
        <begin position="2"/>
        <end position="240"/>
    </location>
</feature>
<accession>A0A2G9H5B7</accession>
<reference evidence="8" key="1">
    <citation type="journal article" date="2018" name="Gigascience">
        <title>Genome assembly of the Pink Ipe (Handroanthus impetiginosus, Bignoniaceae), a highly valued, ecologically keystone Neotropical timber forest tree.</title>
        <authorList>
            <person name="Silva-Junior O.B."/>
            <person name="Grattapaglia D."/>
            <person name="Novaes E."/>
            <person name="Collevatti R.G."/>
        </authorList>
    </citation>
    <scope>NUCLEOTIDE SEQUENCE [LARGE SCALE GENOMIC DNA]</scope>
    <source>
        <strain evidence="8">cv. UFG-1</strain>
    </source>
</reference>
<name>A0A2G9H5B7_9LAMI</name>
<evidence type="ECO:0000256" key="1">
    <source>
        <dbReference type="ARBA" id="ARBA00005928"/>
    </source>
</evidence>
<dbReference type="OrthoDB" id="429813at2759"/>
<evidence type="ECO:0000256" key="3">
    <source>
        <dbReference type="ARBA" id="ARBA00023098"/>
    </source>
</evidence>
<comment type="caution">
    <text evidence="7">The sequence shown here is derived from an EMBL/GenBank/DDBJ whole genome shotgun (WGS) entry which is preliminary data.</text>
</comment>
<evidence type="ECO:0000313" key="8">
    <source>
        <dbReference type="Proteomes" id="UP000231279"/>
    </source>
</evidence>
<evidence type="ECO:0000256" key="4">
    <source>
        <dbReference type="RuleBase" id="RU363097"/>
    </source>
</evidence>
<dbReference type="InterPro" id="IPR026055">
    <property type="entry name" value="FAR"/>
</dbReference>
<keyword evidence="4" id="KW-0521">NADP</keyword>
<organism evidence="7 8">
    <name type="scientific">Handroanthus impetiginosus</name>
    <dbReference type="NCBI Taxonomy" id="429701"/>
    <lineage>
        <taxon>Eukaryota</taxon>
        <taxon>Viridiplantae</taxon>
        <taxon>Streptophyta</taxon>
        <taxon>Embryophyta</taxon>
        <taxon>Tracheophyta</taxon>
        <taxon>Spermatophyta</taxon>
        <taxon>Magnoliopsida</taxon>
        <taxon>eudicotyledons</taxon>
        <taxon>Gunneridae</taxon>
        <taxon>Pentapetalae</taxon>
        <taxon>asterids</taxon>
        <taxon>lamiids</taxon>
        <taxon>Lamiales</taxon>
        <taxon>Bignoniaceae</taxon>
        <taxon>Crescentiina</taxon>
        <taxon>Tabebuia alliance</taxon>
        <taxon>Handroanthus</taxon>
    </lineage>
</organism>
<evidence type="ECO:0000256" key="2">
    <source>
        <dbReference type="ARBA" id="ARBA00022516"/>
    </source>
</evidence>
<keyword evidence="4 7" id="KW-0560">Oxidoreductase</keyword>
<evidence type="ECO:0000259" key="5">
    <source>
        <dbReference type="Pfam" id="PF03015"/>
    </source>
</evidence>
<dbReference type="InterPro" id="IPR036291">
    <property type="entry name" value="NAD(P)-bd_dom_sf"/>
</dbReference>
<proteinExistence type="inferred from homology"/>
<keyword evidence="8" id="KW-1185">Reference proteome</keyword>
<comment type="similarity">
    <text evidence="1 4">Belongs to the fatty acyl-CoA reductase family.</text>
</comment>
<dbReference type="EMBL" id="NKXS01002636">
    <property type="protein sequence ID" value="PIN12712.1"/>
    <property type="molecule type" value="Genomic_DNA"/>
</dbReference>
<dbReference type="InterPro" id="IPR033640">
    <property type="entry name" value="FAR_C"/>
</dbReference>
<keyword evidence="2 4" id="KW-0444">Lipid biosynthesis</keyword>
<dbReference type="PANTHER" id="PTHR11011:SF45">
    <property type="entry name" value="FATTY ACYL-COA REDUCTASE CG8306-RELATED"/>
    <property type="match status" value="1"/>
</dbReference>
<dbReference type="STRING" id="429701.A0A2G9H5B7"/>
<dbReference type="EC" id="1.2.1.84" evidence="4"/>
<dbReference type="CDD" id="cd05236">
    <property type="entry name" value="FAR-N_SDR_e"/>
    <property type="match status" value="1"/>
</dbReference>
<dbReference type="AlphaFoldDB" id="A0A2G9H5B7"/>
<protein>
    <recommendedName>
        <fullName evidence="4">Fatty acyl-CoA reductase</fullName>
        <ecNumber evidence="4">1.2.1.84</ecNumber>
    </recommendedName>
</protein>